<gene>
    <name evidence="1" type="ORF">ACCUM_3951</name>
</gene>
<proteinExistence type="predicted"/>
<evidence type="ECO:0000313" key="2">
    <source>
        <dbReference type="Proteomes" id="UP000306324"/>
    </source>
</evidence>
<dbReference type="AlphaFoldDB" id="A0A5S4EH86"/>
<dbReference type="EMBL" id="SWAD01000175">
    <property type="protein sequence ID" value="TMQ74621.1"/>
    <property type="molecule type" value="Genomic_DNA"/>
</dbReference>
<keyword evidence="2" id="KW-1185">Reference proteome</keyword>
<comment type="caution">
    <text evidence="1">The sequence shown here is derived from an EMBL/GenBank/DDBJ whole genome shotgun (WGS) entry which is preliminary data.</text>
</comment>
<name>A0A5S4EH86_9PROT</name>
<dbReference type="Proteomes" id="UP000306324">
    <property type="component" value="Unassembled WGS sequence"/>
</dbReference>
<sequence length="40" mass="4441">MFDILLEGAKDSGLIRMPTSSVIEITIKGKMYAVENKIVE</sequence>
<accession>A0A5S4EH86</accession>
<reference evidence="1 2" key="1">
    <citation type="submission" date="2019-04" db="EMBL/GenBank/DDBJ databases">
        <title>A novel phosphate-accumulating bacterium identified in bioreactor for phosphate removal from wastewater.</title>
        <authorList>
            <person name="Kotlyarov R.Y."/>
            <person name="Beletsky A.V."/>
            <person name="Kallistova A.Y."/>
            <person name="Dorofeev A.G."/>
            <person name="Nikolaev Y.Y."/>
            <person name="Pimenov N.V."/>
            <person name="Ravin N.V."/>
            <person name="Mardanov A.V."/>
        </authorList>
    </citation>
    <scope>NUCLEOTIDE SEQUENCE [LARGE SCALE GENOMIC DNA]</scope>
    <source>
        <strain evidence="1 2">Bin19</strain>
    </source>
</reference>
<evidence type="ECO:0000313" key="1">
    <source>
        <dbReference type="EMBL" id="TMQ74621.1"/>
    </source>
</evidence>
<organism evidence="1 2">
    <name type="scientific">Candidatus Accumulibacter phosphatis</name>
    <dbReference type="NCBI Taxonomy" id="327160"/>
    <lineage>
        <taxon>Bacteria</taxon>
        <taxon>Pseudomonadati</taxon>
        <taxon>Pseudomonadota</taxon>
        <taxon>Betaproteobacteria</taxon>
        <taxon>Candidatus Accumulibacter</taxon>
    </lineage>
</organism>
<protein>
    <submittedName>
        <fullName evidence="1">Uncharacterized protein</fullName>
    </submittedName>
</protein>